<proteinExistence type="predicted"/>
<reference evidence="1" key="2">
    <citation type="journal article" date="2023" name="IMA Fungus">
        <title>Comparative genomic study of the Penicillium genus elucidates a diverse pangenome and 15 lateral gene transfer events.</title>
        <authorList>
            <person name="Petersen C."/>
            <person name="Sorensen T."/>
            <person name="Nielsen M.R."/>
            <person name="Sondergaard T.E."/>
            <person name="Sorensen J.L."/>
            <person name="Fitzpatrick D.A."/>
            <person name="Frisvad J.C."/>
            <person name="Nielsen K.L."/>
        </authorList>
    </citation>
    <scope>NUCLEOTIDE SEQUENCE</scope>
    <source>
        <strain evidence="1">IBT 35675</strain>
    </source>
</reference>
<protein>
    <submittedName>
        <fullName evidence="1">Uncharacterized protein</fullName>
    </submittedName>
</protein>
<dbReference type="Proteomes" id="UP001148299">
    <property type="component" value="Unassembled WGS sequence"/>
</dbReference>
<accession>A0A9W9UQG3</accession>
<gene>
    <name evidence="1" type="ORF">N7541_008678</name>
</gene>
<organism evidence="1 2">
    <name type="scientific">Penicillium brevicompactum</name>
    <dbReference type="NCBI Taxonomy" id="5074"/>
    <lineage>
        <taxon>Eukaryota</taxon>
        <taxon>Fungi</taxon>
        <taxon>Dikarya</taxon>
        <taxon>Ascomycota</taxon>
        <taxon>Pezizomycotina</taxon>
        <taxon>Eurotiomycetes</taxon>
        <taxon>Eurotiomycetidae</taxon>
        <taxon>Eurotiales</taxon>
        <taxon>Aspergillaceae</taxon>
        <taxon>Penicillium</taxon>
    </lineage>
</organism>
<keyword evidence="2" id="KW-1185">Reference proteome</keyword>
<dbReference type="EMBL" id="JAPZBR010000006">
    <property type="protein sequence ID" value="KAJ5350951.1"/>
    <property type="molecule type" value="Genomic_DNA"/>
</dbReference>
<sequence length="71" mass="7895">MALPHISIGAENWHQVGAVAQLVARATPVRKVIWSRRIKLMMARHDETSLKIPHPGSAKWAEITLEGATPY</sequence>
<name>A0A9W9UQG3_PENBR</name>
<reference evidence="1" key="1">
    <citation type="submission" date="2022-12" db="EMBL/GenBank/DDBJ databases">
        <authorList>
            <person name="Petersen C."/>
        </authorList>
    </citation>
    <scope>NUCLEOTIDE SEQUENCE</scope>
    <source>
        <strain evidence="1">IBT 35675</strain>
    </source>
</reference>
<evidence type="ECO:0000313" key="2">
    <source>
        <dbReference type="Proteomes" id="UP001148299"/>
    </source>
</evidence>
<evidence type="ECO:0000313" key="1">
    <source>
        <dbReference type="EMBL" id="KAJ5350951.1"/>
    </source>
</evidence>
<dbReference type="AlphaFoldDB" id="A0A9W9UQG3"/>
<comment type="caution">
    <text evidence="1">The sequence shown here is derived from an EMBL/GenBank/DDBJ whole genome shotgun (WGS) entry which is preliminary data.</text>
</comment>